<sequence length="139" mass="15614">MYEKGRSFVMAGGLVKAYEGHRFVYLHLLCQGLECIGKALLLAHDYGKYEPILRKDFGHDLEVLVAEVDRNAGGPFLSSQSTSELKLLNAYYKRHMLRYGDAGDFNKESLQVCADHLHSDLVNCLTELNEIFATEKGDA</sequence>
<gene>
    <name evidence="1" type="ORF">Tchl_2830</name>
</gene>
<evidence type="ECO:0000313" key="1">
    <source>
        <dbReference type="EMBL" id="APR05653.1"/>
    </source>
</evidence>
<proteinExistence type="predicted"/>
<dbReference type="Proteomes" id="UP000185739">
    <property type="component" value="Chromosome"/>
</dbReference>
<dbReference type="KEGG" id="tcl:Tchl_2830"/>
<reference evidence="1 2" key="1">
    <citation type="submission" date="2016-12" db="EMBL/GenBank/DDBJ databases">
        <title>Complete genome sequence of Thauera chlorobenzoica, a Betaproteobacterium degrading haloaromatics anaerobically to CO2 and halides.</title>
        <authorList>
            <person name="Goris T."/>
            <person name="Mergelsberg M."/>
            <person name="Boll M."/>
        </authorList>
    </citation>
    <scope>NUCLEOTIDE SEQUENCE [LARGE SCALE GENOMIC DNA]</scope>
    <source>
        <strain evidence="1 2">3CB1</strain>
    </source>
</reference>
<dbReference type="AlphaFoldDB" id="A0A1L6FFM6"/>
<dbReference type="EMBL" id="CP018839">
    <property type="protein sequence ID" value="APR05653.1"/>
    <property type="molecule type" value="Genomic_DNA"/>
</dbReference>
<name>A0A1L6FFM6_9RHOO</name>
<organism evidence="1 2">
    <name type="scientific">Thauera chlorobenzoica</name>
    <dbReference type="NCBI Taxonomy" id="96773"/>
    <lineage>
        <taxon>Bacteria</taxon>
        <taxon>Pseudomonadati</taxon>
        <taxon>Pseudomonadota</taxon>
        <taxon>Betaproteobacteria</taxon>
        <taxon>Rhodocyclales</taxon>
        <taxon>Zoogloeaceae</taxon>
        <taxon>Thauera</taxon>
    </lineage>
</organism>
<keyword evidence="2" id="KW-1185">Reference proteome</keyword>
<evidence type="ECO:0000313" key="2">
    <source>
        <dbReference type="Proteomes" id="UP000185739"/>
    </source>
</evidence>
<dbReference type="STRING" id="96773.Tchl_2830"/>
<accession>A0A1L6FFM6</accession>
<protein>
    <recommendedName>
        <fullName evidence="3">HEPN domain-containing protein</fullName>
    </recommendedName>
</protein>
<evidence type="ECO:0008006" key="3">
    <source>
        <dbReference type="Google" id="ProtNLM"/>
    </source>
</evidence>